<dbReference type="GO" id="GO:0043200">
    <property type="term" value="P:response to amino acid"/>
    <property type="evidence" value="ECO:0007669"/>
    <property type="project" value="TreeGrafter"/>
</dbReference>
<dbReference type="PANTHER" id="PTHR30154:SF34">
    <property type="entry name" value="TRANSCRIPTIONAL REGULATOR AZLB"/>
    <property type="match status" value="1"/>
</dbReference>
<keyword evidence="3" id="KW-0804">Transcription</keyword>
<evidence type="ECO:0000259" key="4">
    <source>
        <dbReference type="PROSITE" id="PS50956"/>
    </source>
</evidence>
<evidence type="ECO:0000313" key="5">
    <source>
        <dbReference type="EMBL" id="KGA14355.1"/>
    </source>
</evidence>
<gene>
    <name evidence="5" type="ORF">GM51_17490</name>
</gene>
<dbReference type="PANTHER" id="PTHR30154">
    <property type="entry name" value="LEUCINE-RESPONSIVE REGULATORY PROTEIN"/>
    <property type="match status" value="1"/>
</dbReference>
<dbReference type="GO" id="GO:0043565">
    <property type="term" value="F:sequence-specific DNA binding"/>
    <property type="evidence" value="ECO:0007669"/>
    <property type="project" value="InterPro"/>
</dbReference>
<dbReference type="SMART" id="SM00344">
    <property type="entry name" value="HTH_ASNC"/>
    <property type="match status" value="1"/>
</dbReference>
<feature type="domain" description="HTH asnC-type" evidence="4">
    <location>
        <begin position="1"/>
        <end position="53"/>
    </location>
</feature>
<dbReference type="Gene3D" id="1.10.10.10">
    <property type="entry name" value="Winged helix-like DNA-binding domain superfamily/Winged helix DNA-binding domain"/>
    <property type="match status" value="1"/>
</dbReference>
<comment type="caution">
    <text evidence="5">The sequence shown here is derived from an EMBL/GenBank/DDBJ whole genome shotgun (WGS) entry which is preliminary data.</text>
</comment>
<accession>A0A094PRH9</accession>
<evidence type="ECO:0000256" key="3">
    <source>
        <dbReference type="ARBA" id="ARBA00023163"/>
    </source>
</evidence>
<evidence type="ECO:0000256" key="2">
    <source>
        <dbReference type="ARBA" id="ARBA00023125"/>
    </source>
</evidence>
<dbReference type="AlphaFoldDB" id="A0A094PRH9"/>
<dbReference type="InterPro" id="IPR036390">
    <property type="entry name" value="WH_DNA-bd_sf"/>
</dbReference>
<dbReference type="InterPro" id="IPR019887">
    <property type="entry name" value="Tscrpt_reg_AsnC/Lrp_C"/>
</dbReference>
<dbReference type="InterPro" id="IPR036388">
    <property type="entry name" value="WH-like_DNA-bd_sf"/>
</dbReference>
<dbReference type="EMBL" id="JNSL01000151">
    <property type="protein sequence ID" value="KGA14355.1"/>
    <property type="molecule type" value="Genomic_DNA"/>
</dbReference>
<dbReference type="GO" id="GO:0005829">
    <property type="term" value="C:cytosol"/>
    <property type="evidence" value="ECO:0007669"/>
    <property type="project" value="TreeGrafter"/>
</dbReference>
<dbReference type="Pfam" id="PF13404">
    <property type="entry name" value="HTH_AsnC-type"/>
    <property type="match status" value="1"/>
</dbReference>
<keyword evidence="1" id="KW-0805">Transcription regulation</keyword>
<evidence type="ECO:0000256" key="1">
    <source>
        <dbReference type="ARBA" id="ARBA00023015"/>
    </source>
</evidence>
<dbReference type="InterPro" id="IPR019888">
    <property type="entry name" value="Tscrpt_reg_AsnC-like"/>
</dbReference>
<dbReference type="SUPFAM" id="SSF54909">
    <property type="entry name" value="Dimeric alpha+beta barrel"/>
    <property type="match status" value="1"/>
</dbReference>
<dbReference type="PROSITE" id="PS50956">
    <property type="entry name" value="HTH_ASNC_2"/>
    <property type="match status" value="1"/>
</dbReference>
<proteinExistence type="predicted"/>
<protein>
    <submittedName>
        <fullName evidence="5">AsnC family transcriptional regulator</fullName>
    </submittedName>
</protein>
<keyword evidence="2" id="KW-0238">DNA-binding</keyword>
<name>A0A094PRH9_9ZZZZ</name>
<dbReference type="SUPFAM" id="SSF46785">
    <property type="entry name" value="Winged helix' DNA-binding domain"/>
    <property type="match status" value="1"/>
</dbReference>
<dbReference type="Pfam" id="PF01037">
    <property type="entry name" value="AsnC_trans_reg"/>
    <property type="match status" value="1"/>
</dbReference>
<reference evidence="5" key="1">
    <citation type="submission" date="2014-06" db="EMBL/GenBank/DDBJ databases">
        <title>Key roles for freshwater Actinobacteria revealed by deep metagenomic sequencing.</title>
        <authorList>
            <person name="Ghai R."/>
            <person name="Mizuno C.M."/>
            <person name="Picazo A."/>
            <person name="Camacho A."/>
            <person name="Rodriguez-Valera F."/>
        </authorList>
    </citation>
    <scope>NUCLEOTIDE SEQUENCE</scope>
</reference>
<organism evidence="5">
    <name type="scientific">freshwater metagenome</name>
    <dbReference type="NCBI Taxonomy" id="449393"/>
    <lineage>
        <taxon>unclassified sequences</taxon>
        <taxon>metagenomes</taxon>
        <taxon>ecological metagenomes</taxon>
    </lineage>
</organism>
<sequence length="141" mass="15424">MEVLQADGRKPFTEIAAAFGVPESTIRARYKGLVDRGALKVIAVADPLKVGYPLMAMIGVRCTPAALLTTAKELEALPEVSYCVVVAGAYDLLIEVVCEDNEALLTFLTERLRSIAGVLETETFVYLRILKQNYEWGTTPT</sequence>
<dbReference type="InterPro" id="IPR011008">
    <property type="entry name" value="Dimeric_a/b-barrel"/>
</dbReference>
<dbReference type="Gene3D" id="3.30.70.920">
    <property type="match status" value="1"/>
</dbReference>
<dbReference type="InterPro" id="IPR000485">
    <property type="entry name" value="AsnC-type_HTH_dom"/>
</dbReference>